<dbReference type="InterPro" id="IPR026010">
    <property type="entry name" value="NSP1/NUP62"/>
</dbReference>
<keyword evidence="2" id="KW-1185">Reference proteome</keyword>
<reference evidence="1 2" key="1">
    <citation type="submission" date="2021-06" db="EMBL/GenBank/DDBJ databases">
        <title>Caerostris extrusa draft genome.</title>
        <authorList>
            <person name="Kono N."/>
            <person name="Arakawa K."/>
        </authorList>
    </citation>
    <scope>NUCLEOTIDE SEQUENCE [LARGE SCALE GENOMIC DNA]</scope>
</reference>
<dbReference type="GO" id="GO:0006405">
    <property type="term" value="P:RNA export from nucleus"/>
    <property type="evidence" value="ECO:0007669"/>
    <property type="project" value="TreeGrafter"/>
</dbReference>
<dbReference type="Proteomes" id="UP001054945">
    <property type="component" value="Unassembled WGS sequence"/>
</dbReference>
<organism evidence="1 2">
    <name type="scientific">Caerostris extrusa</name>
    <name type="common">Bark spider</name>
    <name type="synonym">Caerostris bankana</name>
    <dbReference type="NCBI Taxonomy" id="172846"/>
    <lineage>
        <taxon>Eukaryota</taxon>
        <taxon>Metazoa</taxon>
        <taxon>Ecdysozoa</taxon>
        <taxon>Arthropoda</taxon>
        <taxon>Chelicerata</taxon>
        <taxon>Arachnida</taxon>
        <taxon>Araneae</taxon>
        <taxon>Araneomorphae</taxon>
        <taxon>Entelegynae</taxon>
        <taxon>Araneoidea</taxon>
        <taxon>Araneidae</taxon>
        <taxon>Caerostris</taxon>
    </lineage>
</organism>
<name>A0AAV4V7E4_CAEEX</name>
<protein>
    <submittedName>
        <fullName evidence="1">Nuclear pore glycoprotein p62</fullName>
    </submittedName>
</protein>
<evidence type="ECO:0000313" key="1">
    <source>
        <dbReference type="EMBL" id="GIY65963.1"/>
    </source>
</evidence>
<dbReference type="GO" id="GO:0005543">
    <property type="term" value="F:phospholipid binding"/>
    <property type="evidence" value="ECO:0007669"/>
    <property type="project" value="TreeGrafter"/>
</dbReference>
<proteinExistence type="predicted"/>
<dbReference type="PANTHER" id="PTHR12084">
    <property type="entry name" value="NUCLEAR PORE GLYCOPROTEIN P62-RELATED"/>
    <property type="match status" value="1"/>
</dbReference>
<dbReference type="AlphaFoldDB" id="A0AAV4V7E4"/>
<dbReference type="EMBL" id="BPLR01014056">
    <property type="protein sequence ID" value="GIY65963.1"/>
    <property type="molecule type" value="Genomic_DNA"/>
</dbReference>
<sequence>MSEDIREIIDHVNTANKTQDDNDPVQQVAKILNAHMDALQWIDQSTVAVQRRLEGVSKLYETQKRESEKTFRGSY</sequence>
<gene>
    <name evidence="1" type="primary">NUP62</name>
    <name evidence="1" type="ORF">CEXT_517701</name>
</gene>
<dbReference type="PANTHER" id="PTHR12084:SF0">
    <property type="entry name" value="NUCLEAR PORE GLYCOPROTEIN P62"/>
    <property type="match status" value="1"/>
</dbReference>
<dbReference type="GO" id="GO:0044613">
    <property type="term" value="C:nuclear pore central transport channel"/>
    <property type="evidence" value="ECO:0007669"/>
    <property type="project" value="TreeGrafter"/>
</dbReference>
<dbReference type="GO" id="GO:0017056">
    <property type="term" value="F:structural constituent of nuclear pore"/>
    <property type="evidence" value="ECO:0007669"/>
    <property type="project" value="InterPro"/>
</dbReference>
<comment type="caution">
    <text evidence="1">The sequence shown here is derived from an EMBL/GenBank/DDBJ whole genome shotgun (WGS) entry which is preliminary data.</text>
</comment>
<accession>A0AAV4V7E4</accession>
<dbReference type="GO" id="GO:0006606">
    <property type="term" value="P:protein import into nucleus"/>
    <property type="evidence" value="ECO:0007669"/>
    <property type="project" value="TreeGrafter"/>
</dbReference>
<evidence type="ECO:0000313" key="2">
    <source>
        <dbReference type="Proteomes" id="UP001054945"/>
    </source>
</evidence>